<comment type="caution">
    <text evidence="5">The sequence shown here is derived from an EMBL/GenBank/DDBJ whole genome shotgun (WGS) entry which is preliminary data.</text>
</comment>
<dbReference type="InterPro" id="IPR027417">
    <property type="entry name" value="P-loop_NTPase"/>
</dbReference>
<dbReference type="OrthoDB" id="194358at2759"/>
<reference evidence="5 6" key="1">
    <citation type="submission" date="2014-02" db="EMBL/GenBank/DDBJ databases">
        <title>The genome sequence of Colletotrichum fioriniae PJ7.</title>
        <authorList>
            <person name="Baroncelli R."/>
            <person name="Thon M.R."/>
        </authorList>
    </citation>
    <scope>NUCLEOTIDE SEQUENCE [LARGE SCALE GENOMIC DNA]</scope>
    <source>
        <strain evidence="5 6">PJ7</strain>
    </source>
</reference>
<organism evidence="5 6">
    <name type="scientific">Colletotrichum fioriniae PJ7</name>
    <dbReference type="NCBI Taxonomy" id="1445577"/>
    <lineage>
        <taxon>Eukaryota</taxon>
        <taxon>Fungi</taxon>
        <taxon>Dikarya</taxon>
        <taxon>Ascomycota</taxon>
        <taxon>Pezizomycotina</taxon>
        <taxon>Sordariomycetes</taxon>
        <taxon>Hypocreomycetidae</taxon>
        <taxon>Glomerellales</taxon>
        <taxon>Glomerellaceae</taxon>
        <taxon>Colletotrichum</taxon>
        <taxon>Colletotrichum acutatum species complex</taxon>
    </lineage>
</organism>
<feature type="coiled-coil region" evidence="2">
    <location>
        <begin position="1621"/>
        <end position="1648"/>
    </location>
</feature>
<sequence>MLDAEDYGCCWGLNSRIENGVFQEDLRELMSELMASRATSFHLCNLHFRITPNTAHGAVSGLSGVRAAEGYFIAIDLQSRRRRNNPGSGTENTFKSEVLGTQTLQDIPISTLTWHQIPRLTIKTGTKTITIDIKRYGEETRSPKKSLADIIGTAASVVGLVGALLKTIQEIRKAQERVKNAPKRLDEISSRLQITLQTANFVREEPRLQTPAVVHQLEILNAIVEELNQLLKKLEEKSRRGKRRRYASAFVRQDADESELANISNRLSNAMAELDTRISVIHVGLTGNLEDGFRITLKLLGDINAKLFQVLGINFTLVDQLRERGFTIVGNGAIPLGPADIQSLQLENELPSQQHISGGSHVLNLSELGDFEFLSNLSSIHPDLDTAYRYQFAYQSFAKSFNSSRLASDLQEEKGKPFMFVDDETGLGHSMFSVSVLRPVRFHRDDVTAYFFCKDPESDPRSPITTSTILGGLAYVLLRNSGVPELLTRMNCTFGHELKTCRAEVSRASLFHRILGETFRHAASRQRRPLVIVIDGIDFEGSEGDRADSNISRLIYHIQQLQQENPETCLKWVLTGKFSDTLRGWLMELGTGADTTEIILKPDDVAAAFGLQKAIHMVAKTAAVWRDSMEYGVTAQTNSMNDDISWFRYCKLAQSWCAKSTASEHDSRVLWLRKGLHSFSAANGIGLQVASGKLLGKEQSPVVAYFSFATFEAGANQSPTSRREEINQAQVVWCIVAQLLRGQFGPESSLAEILVRLSPTAREALNSICSAIGGSESPSKSKADGDGLASSVQESITSWYRDIRSLTRDYFSKVATVMSACLDDITKDGKCVVLILDGLELQSQSARTRLLTWIGKLSHGVRALLCIDDTRKDSTGVELRWAEVMSNALIVDETTEWRECIESLRFDGMHQRRDQVADPLPATNLWLWETEEFQEWESSGKILWIMGKAGSGKSVLAKNIQQRLRRGVANGDLNDDPFVCDWFYSARGPNFGAKDASMLRALTFNILSLSKTTFEPATAIYRARLDAGRQDDDWLLSELSDLFTTLALSPSTSRTLAVIDALDESESVTGPSSLKSTHKSFDLLQMFTEIAGSRNSRVRFVLLSRPESVISKSLSNCLKIKMEQYNNQDISIMIEGGIEKLRVAWQDALSSDSDHDDPADFYEDSDASSDSQSHESQSPNDDLNTQEETLGKIRAHLETHANGVILWVILIIRQLLLLIEDEGLFTTQDLMDSLISSPPEVEELYIKFLEGLKGSSTVKELSKTKRILEWIVGSQRRSSLQLTELREVIAISEMGERGRFSHDSLGSRRMVIGKHLWPKFCRSIQMYCGPLIEILDDCQRSRLDSQHKIRRAEPGWTIQLSHQTVNSFLRTPGRSGEFYIDAARAEEMVTNQAYRYLGIRAPSPEQVSYRSAAEGERDPILALELAVAPLLRESLGIRLPTTQQYTKSENRPLAKFALDVILKSCPNNETIIQTLGMADTDGLAPKDWIAIPWLADLCFTPTFPGTSLETFIFFCCVQGQTEALKTFTSLKDEYSKQLKKRSMASGRDYQIICGAVKAFMKARDEHDSCLNRTLKALRALCEEKLQQKLKYCSTRVESNASRGKSDHRGDIENLQGFLLYLTEQEDQIREAAQNCRSFERKLSEKSERLVGCSEINQAFQELSVWMRSNLVPEFEISADTSRQIGESESFQLGSTKDLKVVFAEIDQAFPLMMEQRLETTQTCSGRMCEEFLESGLPREILLIDDL</sequence>
<evidence type="ECO:0000256" key="3">
    <source>
        <dbReference type="SAM" id="MobiDB-lite"/>
    </source>
</evidence>
<protein>
    <recommendedName>
        <fullName evidence="4">Nephrocystin 3-like N-terminal domain-containing protein</fullName>
    </recommendedName>
</protein>
<feature type="compositionally biased region" description="Low complexity" evidence="3">
    <location>
        <begin position="1168"/>
        <end position="1178"/>
    </location>
</feature>
<keyword evidence="6" id="KW-1185">Reference proteome</keyword>
<dbReference type="PANTHER" id="PTHR10039:SF5">
    <property type="entry name" value="NACHT DOMAIN-CONTAINING PROTEIN"/>
    <property type="match status" value="1"/>
</dbReference>
<feature type="domain" description="Nephrocystin 3-like N-terminal" evidence="4">
    <location>
        <begin position="404"/>
        <end position="575"/>
    </location>
</feature>
<evidence type="ECO:0000313" key="6">
    <source>
        <dbReference type="Proteomes" id="UP000020467"/>
    </source>
</evidence>
<dbReference type="EMBL" id="JARH01000564">
    <property type="protein sequence ID" value="EXF79191.1"/>
    <property type="molecule type" value="Genomic_DNA"/>
</dbReference>
<dbReference type="InterPro" id="IPR056884">
    <property type="entry name" value="NPHP3-like_N"/>
</dbReference>
<evidence type="ECO:0000259" key="4">
    <source>
        <dbReference type="Pfam" id="PF24883"/>
    </source>
</evidence>
<evidence type="ECO:0000256" key="2">
    <source>
        <dbReference type="SAM" id="Coils"/>
    </source>
</evidence>
<feature type="domain" description="Nephrocystin 3-like N-terminal" evidence="4">
    <location>
        <begin position="923"/>
        <end position="1105"/>
    </location>
</feature>
<accession>A0A010RFU6</accession>
<proteinExistence type="predicted"/>
<dbReference type="KEGG" id="cfj:CFIO01_08668"/>
<dbReference type="HOGENOM" id="CLU_239527_0_0_1"/>
<dbReference type="PANTHER" id="PTHR10039">
    <property type="entry name" value="AMELOGENIN"/>
    <property type="match status" value="1"/>
</dbReference>
<keyword evidence="1" id="KW-0677">Repeat</keyword>
<dbReference type="Pfam" id="PF24883">
    <property type="entry name" value="NPHP3_N"/>
    <property type="match status" value="2"/>
</dbReference>
<dbReference type="InterPro" id="IPR036537">
    <property type="entry name" value="Adaptor_Cbl_N_dom_sf"/>
</dbReference>
<name>A0A010RFU6_9PEZI</name>
<gene>
    <name evidence="5" type="ORF">CFIO01_08668</name>
</gene>
<dbReference type="Gene3D" id="3.40.50.300">
    <property type="entry name" value="P-loop containing nucleotide triphosphate hydrolases"/>
    <property type="match status" value="1"/>
</dbReference>
<evidence type="ECO:0000313" key="5">
    <source>
        <dbReference type="EMBL" id="EXF79191.1"/>
    </source>
</evidence>
<feature type="region of interest" description="Disordered" evidence="3">
    <location>
        <begin position="1149"/>
        <end position="1184"/>
    </location>
</feature>
<dbReference type="Gene3D" id="1.20.930.20">
    <property type="entry name" value="Adaptor protein Cbl, N-terminal domain"/>
    <property type="match status" value="1"/>
</dbReference>
<dbReference type="SUPFAM" id="SSF52540">
    <property type="entry name" value="P-loop containing nucleoside triphosphate hydrolases"/>
    <property type="match status" value="1"/>
</dbReference>
<dbReference type="Proteomes" id="UP000020467">
    <property type="component" value="Unassembled WGS sequence"/>
</dbReference>
<evidence type="ECO:0000256" key="1">
    <source>
        <dbReference type="ARBA" id="ARBA00022737"/>
    </source>
</evidence>
<keyword evidence="2" id="KW-0175">Coiled coil</keyword>
<dbReference type="GO" id="GO:0007166">
    <property type="term" value="P:cell surface receptor signaling pathway"/>
    <property type="evidence" value="ECO:0007669"/>
    <property type="project" value="InterPro"/>
</dbReference>
<feature type="coiled-coil region" evidence="2">
    <location>
        <begin position="217"/>
        <end position="244"/>
    </location>
</feature>